<sequence length="555" mass="63088">MITKESIENLSQRLNIVDIIENYIEVKKQGSSFVCICPFHADKNPSMHINPIKGFYHCFACKAGGDAFKFVMDYEKLSFADAVEKVASLSNFTLSYTKEKQENKKELKSILPSLNAYFKDNLKHHKEVLTYLYQRALNDKDIAKFELGFAGASEDSIRLLQNQKIPLEDAMSVGALKKDENNEFYASFIWRITFPIYDHKDLLVGFGGRTLNPNVPAKYVNSPQNILFDKSRIFYAFNIAKENIAKKKEIIVCEGYMDAIAFHKAGFNNAVAVLGTALTEHHLPLIRRYDAKVILCFDNDEAGLKAATRSAFLLSTNKIDGKVAILQGGKDPAELVAKNESTKLHNILDEGIELGEFYIRRLISTHSIISALDKQKALETIQKFTFNLEPLVANSYTSLVSNLLKVDEKFIVLSQNSKKTIQTPLISQNKYNFPKEKIHIAELELIAFLKQHPDICNDFKQISDSVCFKHKILLDKILEKKGYEDSDIREFESKNIRKNLNYSEFLLGICKVNLAFLNNVKIKNSTLALKKQLFTLIDKNLNLLIKNLNTAELNN</sequence>
<comment type="cofactor">
    <cofactor evidence="12">
        <name>Zn(2+)</name>
        <dbReference type="ChEBI" id="CHEBI:29105"/>
    </cofactor>
    <text evidence="12">Binds 1 zinc ion per monomer.</text>
</comment>
<dbReference type="PANTHER" id="PTHR30313">
    <property type="entry name" value="DNA PRIMASE"/>
    <property type="match status" value="1"/>
</dbReference>
<keyword evidence="8 12" id="KW-0862">Zinc</keyword>
<evidence type="ECO:0000256" key="2">
    <source>
        <dbReference type="ARBA" id="ARBA00022515"/>
    </source>
</evidence>
<dbReference type="InterPro" id="IPR036977">
    <property type="entry name" value="DNA_primase_Znf_CHC2"/>
</dbReference>
<evidence type="ECO:0000259" key="13">
    <source>
        <dbReference type="PROSITE" id="PS50880"/>
    </source>
</evidence>
<dbReference type="SMART" id="SM00493">
    <property type="entry name" value="TOPRIM"/>
    <property type="match status" value="1"/>
</dbReference>
<evidence type="ECO:0000256" key="5">
    <source>
        <dbReference type="ARBA" id="ARBA00022705"/>
    </source>
</evidence>
<dbReference type="GO" id="GO:0003899">
    <property type="term" value="F:DNA-directed RNA polymerase activity"/>
    <property type="evidence" value="ECO:0007669"/>
    <property type="project" value="InterPro"/>
</dbReference>
<keyword evidence="2" id="KW-0639">Primosome</keyword>
<feature type="zinc finger region" description="CHC2-type" evidence="12">
    <location>
        <begin position="37"/>
        <end position="61"/>
    </location>
</feature>
<dbReference type="PROSITE" id="PS50880">
    <property type="entry name" value="TOPRIM"/>
    <property type="match status" value="1"/>
</dbReference>
<dbReference type="Gene3D" id="3.90.580.10">
    <property type="entry name" value="Zinc finger, CHC2-type domain"/>
    <property type="match status" value="1"/>
</dbReference>
<dbReference type="Gene3D" id="3.40.1360.10">
    <property type="match status" value="1"/>
</dbReference>
<keyword evidence="5" id="KW-0235">DNA replication</keyword>
<dbReference type="Pfam" id="PF13155">
    <property type="entry name" value="Toprim_2"/>
    <property type="match status" value="1"/>
</dbReference>
<dbReference type="CDD" id="cd03364">
    <property type="entry name" value="TOPRIM_DnaG_primases"/>
    <property type="match status" value="1"/>
</dbReference>
<keyword evidence="11" id="KW-0804">Transcription</keyword>
<keyword evidence="10" id="KW-0238">DNA-binding</keyword>
<proteinExistence type="inferred from homology"/>
<feature type="domain" description="Toprim" evidence="13">
    <location>
        <begin position="248"/>
        <end position="329"/>
    </location>
</feature>
<dbReference type="InterPro" id="IPR050219">
    <property type="entry name" value="DnaG_primase"/>
</dbReference>
<evidence type="ECO:0000256" key="9">
    <source>
        <dbReference type="ARBA" id="ARBA00022842"/>
    </source>
</evidence>
<dbReference type="GO" id="GO:0000428">
    <property type="term" value="C:DNA-directed RNA polymerase complex"/>
    <property type="evidence" value="ECO:0007669"/>
    <property type="project" value="UniProtKB-KW"/>
</dbReference>
<evidence type="ECO:0000256" key="10">
    <source>
        <dbReference type="ARBA" id="ARBA00023125"/>
    </source>
</evidence>
<keyword evidence="9" id="KW-0460">Magnesium</keyword>
<dbReference type="SUPFAM" id="SSF56731">
    <property type="entry name" value="DNA primase core"/>
    <property type="match status" value="1"/>
</dbReference>
<keyword evidence="7 12" id="KW-0863">Zinc-finger</keyword>
<evidence type="ECO:0000256" key="12">
    <source>
        <dbReference type="PIRSR" id="PIRSR002811-1"/>
    </source>
</evidence>
<dbReference type="AlphaFoldDB" id="A0A5T0T481"/>
<evidence type="ECO:0000313" key="14">
    <source>
        <dbReference type="EMBL" id="EAK3155524.1"/>
    </source>
</evidence>
<dbReference type="InterPro" id="IPR013264">
    <property type="entry name" value="DNAG_N"/>
</dbReference>
<evidence type="ECO:0000256" key="6">
    <source>
        <dbReference type="ARBA" id="ARBA00022723"/>
    </source>
</evidence>
<keyword evidence="1" id="KW-0240">DNA-directed RNA polymerase</keyword>
<gene>
    <name evidence="14" type="ORF">DDC21_08625</name>
</gene>
<dbReference type="InterPro" id="IPR002694">
    <property type="entry name" value="Znf_CHC2"/>
</dbReference>
<dbReference type="InterPro" id="IPR006295">
    <property type="entry name" value="DNA_primase_DnaG"/>
</dbReference>
<dbReference type="GO" id="GO:0005737">
    <property type="term" value="C:cytoplasm"/>
    <property type="evidence" value="ECO:0007669"/>
    <property type="project" value="TreeGrafter"/>
</dbReference>
<accession>A0A5T0T481</accession>
<dbReference type="SMART" id="SM00400">
    <property type="entry name" value="ZnF_CHCC"/>
    <property type="match status" value="1"/>
</dbReference>
<dbReference type="FunFam" id="3.90.580.10:FF:000001">
    <property type="entry name" value="DNA primase"/>
    <property type="match status" value="1"/>
</dbReference>
<dbReference type="InterPro" id="IPR006171">
    <property type="entry name" value="TOPRIM_dom"/>
</dbReference>
<dbReference type="EMBL" id="AACFES010000026">
    <property type="protein sequence ID" value="EAK3155524.1"/>
    <property type="molecule type" value="Genomic_DNA"/>
</dbReference>
<evidence type="ECO:0000256" key="8">
    <source>
        <dbReference type="ARBA" id="ARBA00022833"/>
    </source>
</evidence>
<dbReference type="PANTHER" id="PTHR30313:SF2">
    <property type="entry name" value="DNA PRIMASE"/>
    <property type="match status" value="1"/>
</dbReference>
<keyword evidence="4" id="KW-0548">Nucleotidyltransferase</keyword>
<evidence type="ECO:0000256" key="1">
    <source>
        <dbReference type="ARBA" id="ARBA00022478"/>
    </source>
</evidence>
<dbReference type="Pfam" id="PF08275">
    <property type="entry name" value="DNAG_N"/>
    <property type="match status" value="1"/>
</dbReference>
<organism evidence="14">
    <name type="scientific">Campylobacter jejuni</name>
    <dbReference type="NCBI Taxonomy" id="197"/>
    <lineage>
        <taxon>Bacteria</taxon>
        <taxon>Pseudomonadati</taxon>
        <taxon>Campylobacterota</taxon>
        <taxon>Epsilonproteobacteria</taxon>
        <taxon>Campylobacterales</taxon>
        <taxon>Campylobacteraceae</taxon>
        <taxon>Campylobacter</taxon>
    </lineage>
</organism>
<dbReference type="GO" id="GO:1990077">
    <property type="term" value="C:primosome complex"/>
    <property type="evidence" value="ECO:0007669"/>
    <property type="project" value="UniProtKB-KW"/>
</dbReference>
<dbReference type="InterPro" id="IPR030846">
    <property type="entry name" value="DnaG_bac"/>
</dbReference>
<dbReference type="PIRSF" id="PIRSF002811">
    <property type="entry name" value="DnaG"/>
    <property type="match status" value="1"/>
</dbReference>
<dbReference type="HAMAP" id="MF_00974">
    <property type="entry name" value="DNA_primase_DnaG"/>
    <property type="match status" value="1"/>
</dbReference>
<dbReference type="InterPro" id="IPR034151">
    <property type="entry name" value="TOPRIM_DnaG_bac"/>
</dbReference>
<dbReference type="SUPFAM" id="SSF57783">
    <property type="entry name" value="Zinc beta-ribbon"/>
    <property type="match status" value="1"/>
</dbReference>
<dbReference type="GO" id="GO:0006269">
    <property type="term" value="P:DNA replication, synthesis of primer"/>
    <property type="evidence" value="ECO:0007669"/>
    <property type="project" value="UniProtKB-KW"/>
</dbReference>
<protein>
    <submittedName>
        <fullName evidence="14">DNA primase</fullName>
    </submittedName>
</protein>
<dbReference type="Gene3D" id="3.90.980.10">
    <property type="entry name" value="DNA primase, catalytic core, N-terminal domain"/>
    <property type="match status" value="1"/>
</dbReference>
<comment type="caution">
    <text evidence="14">The sequence shown here is derived from an EMBL/GenBank/DDBJ whole genome shotgun (WGS) entry which is preliminary data.</text>
</comment>
<keyword evidence="3" id="KW-0808">Transferase</keyword>
<dbReference type="GO" id="GO:0008270">
    <property type="term" value="F:zinc ion binding"/>
    <property type="evidence" value="ECO:0007669"/>
    <property type="project" value="UniProtKB-KW"/>
</dbReference>
<evidence type="ECO:0000256" key="4">
    <source>
        <dbReference type="ARBA" id="ARBA00022695"/>
    </source>
</evidence>
<dbReference type="GO" id="GO:0003677">
    <property type="term" value="F:DNA binding"/>
    <property type="evidence" value="ECO:0007669"/>
    <property type="project" value="UniProtKB-KW"/>
</dbReference>
<evidence type="ECO:0000256" key="3">
    <source>
        <dbReference type="ARBA" id="ARBA00022679"/>
    </source>
</evidence>
<dbReference type="NCBIfam" id="TIGR01391">
    <property type="entry name" value="dnaG"/>
    <property type="match status" value="1"/>
</dbReference>
<dbReference type="InterPro" id="IPR037068">
    <property type="entry name" value="DNA_primase_core_N_sf"/>
</dbReference>
<name>A0A5T0T481_CAMJU</name>
<dbReference type="Pfam" id="PF01807">
    <property type="entry name" value="Zn_ribbon_DnaG"/>
    <property type="match status" value="1"/>
</dbReference>
<keyword evidence="6 12" id="KW-0479">Metal-binding</keyword>
<feature type="non-terminal residue" evidence="14">
    <location>
        <position position="555"/>
    </location>
</feature>
<evidence type="ECO:0000256" key="7">
    <source>
        <dbReference type="ARBA" id="ARBA00022771"/>
    </source>
</evidence>
<evidence type="ECO:0000256" key="11">
    <source>
        <dbReference type="ARBA" id="ARBA00023163"/>
    </source>
</evidence>
<reference evidence="14" key="1">
    <citation type="submission" date="2018-06" db="EMBL/GenBank/DDBJ databases">
        <authorList>
            <consortium name="NARMS: The National Antimicrobial Resistance Monitoring System"/>
        </authorList>
    </citation>
    <scope>NUCLEOTIDE SEQUENCE</scope>
    <source>
        <strain evidence="14">FSIS11809188</strain>
    </source>
</reference>